<dbReference type="KEGG" id="abas:ACPOL_5576"/>
<gene>
    <name evidence="4" type="ORF">ACPOL_5576</name>
</gene>
<dbReference type="EMBL" id="CP030840">
    <property type="protein sequence ID" value="AXC14824.1"/>
    <property type="molecule type" value="Genomic_DNA"/>
</dbReference>
<evidence type="ECO:0000313" key="4">
    <source>
        <dbReference type="EMBL" id="AXC14824.1"/>
    </source>
</evidence>
<dbReference type="PANTHER" id="PTHR43877">
    <property type="entry name" value="AMINOALKYLPHOSPHONATE N-ACETYLTRANSFERASE-RELATED-RELATED"/>
    <property type="match status" value="1"/>
</dbReference>
<evidence type="ECO:0000256" key="1">
    <source>
        <dbReference type="ARBA" id="ARBA00022679"/>
    </source>
</evidence>
<protein>
    <submittedName>
        <fullName evidence="4">Ribosomal-protein-S18p-alanine acetyltransferase</fullName>
    </submittedName>
</protein>
<keyword evidence="5" id="KW-1185">Reference proteome</keyword>
<organism evidence="4 5">
    <name type="scientific">Acidisarcina polymorpha</name>
    <dbReference type="NCBI Taxonomy" id="2211140"/>
    <lineage>
        <taxon>Bacteria</taxon>
        <taxon>Pseudomonadati</taxon>
        <taxon>Acidobacteriota</taxon>
        <taxon>Terriglobia</taxon>
        <taxon>Terriglobales</taxon>
        <taxon>Acidobacteriaceae</taxon>
        <taxon>Acidisarcina</taxon>
    </lineage>
</organism>
<feature type="domain" description="N-acetyltransferase" evidence="3">
    <location>
        <begin position="5"/>
        <end position="159"/>
    </location>
</feature>
<keyword evidence="1 4" id="KW-0808">Transferase</keyword>
<dbReference type="OrthoDB" id="9794566at2"/>
<dbReference type="GO" id="GO:0016747">
    <property type="term" value="F:acyltransferase activity, transferring groups other than amino-acyl groups"/>
    <property type="evidence" value="ECO:0007669"/>
    <property type="project" value="InterPro"/>
</dbReference>
<proteinExistence type="predicted"/>
<name>A0A2Z5G801_9BACT</name>
<dbReference type="Gene3D" id="3.40.630.30">
    <property type="match status" value="1"/>
</dbReference>
<sequence>MSDAIRIRAMTAEDVEAVIGMERQTDTAPHWSRDDYLCCLEQNAAMALQRFALVAESGYSLAGFLVLRLLKLQGDSEAELESIVVAPFLQGQGIGRRLMTAGLQLARSQGARRFSLEVRASNQAAIRLYQSFKLAEIGRRPGYFHLSEEDAVLMSINLELELRETFALSEFPQQVD</sequence>
<reference evidence="4 5" key="1">
    <citation type="journal article" date="2018" name="Front. Microbiol.">
        <title>Hydrolytic Capabilities as a Key to Environmental Success: Chitinolytic and Cellulolytic Acidobacteria From Acidic Sub-arctic Soils and Boreal Peatlands.</title>
        <authorList>
            <person name="Belova S.E."/>
            <person name="Ravin N.V."/>
            <person name="Pankratov T.A."/>
            <person name="Rakitin A.L."/>
            <person name="Ivanova A.A."/>
            <person name="Beletsky A.V."/>
            <person name="Mardanov A.V."/>
            <person name="Sinninghe Damste J.S."/>
            <person name="Dedysh S.N."/>
        </authorList>
    </citation>
    <scope>NUCLEOTIDE SEQUENCE [LARGE SCALE GENOMIC DNA]</scope>
    <source>
        <strain evidence="4 5">SBC82</strain>
    </source>
</reference>
<dbReference type="PROSITE" id="PS51186">
    <property type="entry name" value="GNAT"/>
    <property type="match status" value="1"/>
</dbReference>
<evidence type="ECO:0000256" key="2">
    <source>
        <dbReference type="ARBA" id="ARBA00023315"/>
    </source>
</evidence>
<keyword evidence="2" id="KW-0012">Acyltransferase</keyword>
<dbReference type="InterPro" id="IPR050832">
    <property type="entry name" value="Bact_Acetyltransf"/>
</dbReference>
<dbReference type="AlphaFoldDB" id="A0A2Z5G801"/>
<evidence type="ECO:0000313" key="5">
    <source>
        <dbReference type="Proteomes" id="UP000253606"/>
    </source>
</evidence>
<accession>A0A2Z5G801</accession>
<dbReference type="Proteomes" id="UP000253606">
    <property type="component" value="Chromosome"/>
</dbReference>
<dbReference type="CDD" id="cd04301">
    <property type="entry name" value="NAT_SF"/>
    <property type="match status" value="1"/>
</dbReference>
<dbReference type="Pfam" id="PF00583">
    <property type="entry name" value="Acetyltransf_1"/>
    <property type="match status" value="1"/>
</dbReference>
<dbReference type="InterPro" id="IPR016181">
    <property type="entry name" value="Acyl_CoA_acyltransferase"/>
</dbReference>
<evidence type="ECO:0000259" key="3">
    <source>
        <dbReference type="PROSITE" id="PS51186"/>
    </source>
</evidence>
<dbReference type="PANTHER" id="PTHR43877:SF2">
    <property type="entry name" value="AMINOALKYLPHOSPHONATE N-ACETYLTRANSFERASE-RELATED"/>
    <property type="match status" value="1"/>
</dbReference>
<dbReference type="RefSeq" id="WP_114209518.1">
    <property type="nucleotide sequence ID" value="NZ_CP030840.1"/>
</dbReference>
<dbReference type="SUPFAM" id="SSF55729">
    <property type="entry name" value="Acyl-CoA N-acyltransferases (Nat)"/>
    <property type="match status" value="1"/>
</dbReference>
<dbReference type="InterPro" id="IPR000182">
    <property type="entry name" value="GNAT_dom"/>
</dbReference>